<evidence type="ECO:0000259" key="3">
    <source>
        <dbReference type="Pfam" id="PF25000"/>
    </source>
</evidence>
<dbReference type="Pfam" id="PF00931">
    <property type="entry name" value="NB-ARC"/>
    <property type="match status" value="1"/>
</dbReference>
<dbReference type="AlphaFoldDB" id="A0A2H2ZD73"/>
<dbReference type="SUPFAM" id="SSF52540">
    <property type="entry name" value="P-loop containing nucleoside triphosphate hydrolases"/>
    <property type="match status" value="1"/>
</dbReference>
<keyword evidence="5" id="KW-1185">Reference proteome</keyword>
<proteinExistence type="predicted"/>
<dbReference type="Pfam" id="PF13424">
    <property type="entry name" value="TPR_12"/>
    <property type="match status" value="2"/>
</dbReference>
<dbReference type="GO" id="GO:0043531">
    <property type="term" value="F:ADP binding"/>
    <property type="evidence" value="ECO:0007669"/>
    <property type="project" value="InterPro"/>
</dbReference>
<dbReference type="Gene3D" id="3.40.50.300">
    <property type="entry name" value="P-loop containing nucleotide triphosphate hydrolases"/>
    <property type="match status" value="1"/>
</dbReference>
<evidence type="ECO:0000313" key="5">
    <source>
        <dbReference type="Proteomes" id="UP000219286"/>
    </source>
</evidence>
<feature type="domain" description="NB-ARC" evidence="2">
    <location>
        <begin position="245"/>
        <end position="389"/>
    </location>
</feature>
<name>A0A2H2ZD73_TRIPA</name>
<dbReference type="InterPro" id="IPR027417">
    <property type="entry name" value="P-loop_NTPase"/>
</dbReference>
<reference evidence="4 5" key="1">
    <citation type="journal article" date="2015" name="Genome Announc.">
        <title>Genome sequence and annotation of Trichoderma parareesei, the ancestor of the cellulase producer Trichoderma reesei.</title>
        <authorList>
            <person name="Yang D."/>
            <person name="Pomraning K."/>
            <person name="Kopchinskiy A."/>
            <person name="Karimi Aghcheh R."/>
            <person name="Atanasova L."/>
            <person name="Chenthamara K."/>
            <person name="Baker S.E."/>
            <person name="Zhang R."/>
            <person name="Shen Q."/>
            <person name="Freitag M."/>
            <person name="Kubicek C.P."/>
            <person name="Druzhinina I.S."/>
        </authorList>
    </citation>
    <scope>NUCLEOTIDE SEQUENCE [LARGE SCALE GENOMIC DNA]</scope>
    <source>
        <strain evidence="4 5">CBS 125925</strain>
    </source>
</reference>
<dbReference type="PANTHER" id="PTHR46082">
    <property type="entry name" value="ATP/GTP-BINDING PROTEIN-RELATED"/>
    <property type="match status" value="1"/>
</dbReference>
<dbReference type="Gene3D" id="1.25.40.10">
    <property type="entry name" value="Tetratricopeptide repeat domain"/>
    <property type="match status" value="2"/>
</dbReference>
<evidence type="ECO:0000256" key="1">
    <source>
        <dbReference type="SAM" id="MobiDB-lite"/>
    </source>
</evidence>
<feature type="compositionally biased region" description="Basic and acidic residues" evidence="1">
    <location>
        <begin position="1"/>
        <end position="19"/>
    </location>
</feature>
<feature type="compositionally biased region" description="Polar residues" evidence="1">
    <location>
        <begin position="20"/>
        <end position="47"/>
    </location>
</feature>
<dbReference type="SUPFAM" id="SSF48452">
    <property type="entry name" value="TPR-like"/>
    <property type="match status" value="3"/>
</dbReference>
<dbReference type="EMBL" id="LFMI01000452">
    <property type="protein sequence ID" value="OTA03858.1"/>
    <property type="molecule type" value="Genomic_DNA"/>
</dbReference>
<feature type="region of interest" description="Disordered" evidence="1">
    <location>
        <begin position="1"/>
        <end position="47"/>
    </location>
</feature>
<accession>A0A2H2ZD73</accession>
<dbReference type="Pfam" id="PF13374">
    <property type="entry name" value="TPR_10"/>
    <property type="match status" value="2"/>
</dbReference>
<dbReference type="OrthoDB" id="626167at2759"/>
<feature type="region of interest" description="Disordered" evidence="1">
    <location>
        <begin position="432"/>
        <end position="455"/>
    </location>
</feature>
<dbReference type="InterPro" id="IPR011990">
    <property type="entry name" value="TPR-like_helical_dom_sf"/>
</dbReference>
<dbReference type="Pfam" id="PF25000">
    <property type="entry name" value="DUF7779"/>
    <property type="match status" value="1"/>
</dbReference>
<evidence type="ECO:0000259" key="2">
    <source>
        <dbReference type="Pfam" id="PF00931"/>
    </source>
</evidence>
<feature type="domain" description="DUF7779" evidence="3">
    <location>
        <begin position="556"/>
        <end position="637"/>
    </location>
</feature>
<gene>
    <name evidence="4" type="ORF">A9Z42_0043740</name>
</gene>
<dbReference type="InterPro" id="IPR053137">
    <property type="entry name" value="NLR-like"/>
</dbReference>
<dbReference type="PANTHER" id="PTHR46082:SF6">
    <property type="entry name" value="AAA+ ATPASE DOMAIN-CONTAINING PROTEIN-RELATED"/>
    <property type="match status" value="1"/>
</dbReference>
<sequence>MSVRDDQLGESHKRIKTESGAKSPNQQNDTNFESTEQTVSDAQALSSQRQPRLHFEAIAKHVASHLQSIMLLTLRMMALEFAPETRPNGKSLSGDTDDGMSRFDSMRQLSLYETSDIEAREKPQIQDDSDMDIDDPFLEDFIPDCEHEVDWQDVMLNDEPSPEADIFLQRVIDSGAFQKKDQVPTLDDNAVNISQLQHLPQRERDHLQRGVIVSLPYRRDPSFTGHRSLLHRLVHRFSAPPSRIALVVALVGIGGIGKTHLAIELAHRIMLSADTSILWIRADTQASIEEGFGIASNATSRGLNKTTDAPLNRAFHWMSDRRNGRWLVILDNVNENSLSFLQDNLNLLQSQNGTILVTTRHKKVGHRIAGNRNVIEMEPMAVFDAVALLGQKLGCSENNSWRMPQSSGDLVKSLGLSPLTICRAAAYIQSMPAPEEQDRDYSDDKTEKNKADEEEDEALYIGHQAEDSEIHAELERLPLILATPGVHRWRQRREEEEKKQREARNVLARKFRQLLNSEQERIKLLVFEPSSDGSGETQDSILTIWQTSFKAVRAERSSAADLLALMSFFDRRGIPKWLLNFPRRNDASLHKGASEIYDFDSDIETLLNHCLISSNGTKDIFSMHGLMQLAVKRSTNHTTRHTYEYLFIKRLEAAFPRDVYAHWTTCEELLAHAQVAASRQPTNDSLLGYWTSLLYHAARFSRAQGNYEVAMRMADKVVKARSHLRMESMESPAASSLIALILMDQGSWDMAEKLLTQVADACKDGDFFTRLTSMHNLAHIYKLRGLWKEAEEILGPVIIDRRANCGEDHPWSLSSLANLASLRRAQGRYHEAHIGLLRVFEGYTTRFGLDHPRTLASMNDLGSICRLLGMPDEAERYQKQAYESRRMIFGADHPDTLASMNSLASTYRVQGRLDEAEALQEETLEARKKILGPNHPSTLASMNNLALILNDQGKHGVASKLQSQVLDACKEKFGPEHPHTLTSMNNLALIWRNQARYALTKWTMENCAEARRRVLGPDHPYTLASARIAESWASEKEKMAR</sequence>
<feature type="compositionally biased region" description="Basic and acidic residues" evidence="1">
    <location>
        <begin position="439"/>
        <end position="451"/>
    </location>
</feature>
<dbReference type="InterPro" id="IPR056681">
    <property type="entry name" value="DUF7779"/>
</dbReference>
<evidence type="ECO:0000313" key="4">
    <source>
        <dbReference type="EMBL" id="OTA03858.1"/>
    </source>
</evidence>
<dbReference type="Proteomes" id="UP000219286">
    <property type="component" value="Unassembled WGS sequence"/>
</dbReference>
<organism evidence="4 5">
    <name type="scientific">Trichoderma parareesei</name>
    <name type="common">Filamentous fungus</name>
    <dbReference type="NCBI Taxonomy" id="858221"/>
    <lineage>
        <taxon>Eukaryota</taxon>
        <taxon>Fungi</taxon>
        <taxon>Dikarya</taxon>
        <taxon>Ascomycota</taxon>
        <taxon>Pezizomycotina</taxon>
        <taxon>Sordariomycetes</taxon>
        <taxon>Hypocreomycetidae</taxon>
        <taxon>Hypocreales</taxon>
        <taxon>Hypocreaceae</taxon>
        <taxon>Trichoderma</taxon>
    </lineage>
</organism>
<dbReference type="InterPro" id="IPR002182">
    <property type="entry name" value="NB-ARC"/>
</dbReference>
<protein>
    <submittedName>
        <fullName evidence="4">Uncharacterized protein</fullName>
    </submittedName>
</protein>
<comment type="caution">
    <text evidence="4">The sequence shown here is derived from an EMBL/GenBank/DDBJ whole genome shotgun (WGS) entry which is preliminary data.</text>
</comment>